<name>A0A835DML3_TETSI</name>
<dbReference type="AlphaFoldDB" id="A0A835DML3"/>
<gene>
    <name evidence="2" type="ORF">HHK36_010436</name>
</gene>
<evidence type="ECO:0000313" key="2">
    <source>
        <dbReference type="EMBL" id="KAF8405529.1"/>
    </source>
</evidence>
<protein>
    <submittedName>
        <fullName evidence="2">Uncharacterized protein</fullName>
    </submittedName>
</protein>
<feature type="region of interest" description="Disordered" evidence="1">
    <location>
        <begin position="1"/>
        <end position="54"/>
    </location>
</feature>
<reference evidence="2 3" key="1">
    <citation type="submission" date="2020-04" db="EMBL/GenBank/DDBJ databases">
        <title>Plant Genome Project.</title>
        <authorList>
            <person name="Zhang R.-G."/>
        </authorList>
    </citation>
    <scope>NUCLEOTIDE SEQUENCE [LARGE SCALE GENOMIC DNA]</scope>
    <source>
        <strain evidence="2">YNK0</strain>
        <tissue evidence="2">Leaf</tissue>
    </source>
</reference>
<sequence length="204" mass="23162">MSKMKSPSDRKPPLSVSPNQLRPRRILRSSSSSIQSTPVSLTKTQVPNCSLGLEESPLRPEYRSISCELQALAKMVKEEFGNRDLGNNKFANAFSANSRTLFERGRFYDEYSAKRNERLKRKKSETGEDKRTVYSLGITVESGKRRDSKKLDSLRKSVPANFSIAQAENPRYLLRSSKENKKPPLPKNTVDGDRKIGTRRVLKI</sequence>
<dbReference type="Proteomes" id="UP000655225">
    <property type="component" value="Unassembled WGS sequence"/>
</dbReference>
<accession>A0A835DML3</accession>
<organism evidence="2 3">
    <name type="scientific">Tetracentron sinense</name>
    <name type="common">Spur-leaf</name>
    <dbReference type="NCBI Taxonomy" id="13715"/>
    <lineage>
        <taxon>Eukaryota</taxon>
        <taxon>Viridiplantae</taxon>
        <taxon>Streptophyta</taxon>
        <taxon>Embryophyta</taxon>
        <taxon>Tracheophyta</taxon>
        <taxon>Spermatophyta</taxon>
        <taxon>Magnoliopsida</taxon>
        <taxon>Trochodendrales</taxon>
        <taxon>Trochodendraceae</taxon>
        <taxon>Tetracentron</taxon>
    </lineage>
</organism>
<dbReference type="OMA" id="YSMERNE"/>
<proteinExistence type="predicted"/>
<feature type="compositionally biased region" description="Low complexity" evidence="1">
    <location>
        <begin position="28"/>
        <end position="42"/>
    </location>
</feature>
<evidence type="ECO:0000313" key="3">
    <source>
        <dbReference type="Proteomes" id="UP000655225"/>
    </source>
</evidence>
<dbReference type="OrthoDB" id="784446at2759"/>
<feature type="compositionally biased region" description="Basic and acidic residues" evidence="1">
    <location>
        <begin position="1"/>
        <end position="12"/>
    </location>
</feature>
<dbReference type="PANTHER" id="PTHR37259">
    <property type="entry name" value="OS07G0474300 PROTEIN"/>
    <property type="match status" value="1"/>
</dbReference>
<keyword evidence="3" id="KW-1185">Reference proteome</keyword>
<comment type="caution">
    <text evidence="2">The sequence shown here is derived from an EMBL/GenBank/DDBJ whole genome shotgun (WGS) entry which is preliminary data.</text>
</comment>
<evidence type="ECO:0000256" key="1">
    <source>
        <dbReference type="SAM" id="MobiDB-lite"/>
    </source>
</evidence>
<dbReference type="EMBL" id="JABCRI010000006">
    <property type="protein sequence ID" value="KAF8405529.1"/>
    <property type="molecule type" value="Genomic_DNA"/>
</dbReference>
<feature type="region of interest" description="Disordered" evidence="1">
    <location>
        <begin position="169"/>
        <end position="199"/>
    </location>
</feature>
<dbReference type="PANTHER" id="PTHR37259:SF2">
    <property type="entry name" value="OS07G0474300 PROTEIN"/>
    <property type="match status" value="1"/>
</dbReference>